<keyword evidence="3" id="KW-1185">Reference proteome</keyword>
<dbReference type="InterPro" id="IPR000073">
    <property type="entry name" value="AB_hydrolase_1"/>
</dbReference>
<reference evidence="2 3" key="1">
    <citation type="journal article" date="2004" name="Extremophiles">
        <title>Halobacillus locisalis sp. nov., a halophilic bacterium isolated from a marine solar saltern of the Yellow Sea in Korea.</title>
        <authorList>
            <person name="Yoon J.H."/>
            <person name="Kang K.H."/>
            <person name="Oh T.K."/>
            <person name="Park Y.H."/>
        </authorList>
    </citation>
    <scope>NUCLEOTIDE SEQUENCE [LARGE SCALE GENOMIC DNA]</scope>
    <source>
        <strain evidence="2 3">KCTC 3788</strain>
    </source>
</reference>
<dbReference type="InterPro" id="IPR050266">
    <property type="entry name" value="AB_hydrolase_sf"/>
</dbReference>
<evidence type="ECO:0000313" key="2">
    <source>
        <dbReference type="EMBL" id="MBA2173736.1"/>
    </source>
</evidence>
<dbReference type="Pfam" id="PF00561">
    <property type="entry name" value="Abhydrolase_1"/>
    <property type="match status" value="1"/>
</dbReference>
<keyword evidence="2" id="KW-0378">Hydrolase</keyword>
<protein>
    <submittedName>
        <fullName evidence="2">Alpha/beta hydrolase</fullName>
    </submittedName>
</protein>
<accession>A0A838CQ26</accession>
<dbReference type="Gene3D" id="3.40.50.1820">
    <property type="entry name" value="alpha/beta hydrolase"/>
    <property type="match status" value="1"/>
</dbReference>
<dbReference type="GO" id="GO:0016020">
    <property type="term" value="C:membrane"/>
    <property type="evidence" value="ECO:0007669"/>
    <property type="project" value="TreeGrafter"/>
</dbReference>
<dbReference type="PRINTS" id="PR00111">
    <property type="entry name" value="ABHYDROLASE"/>
</dbReference>
<dbReference type="GO" id="GO:0047372">
    <property type="term" value="F:monoacylglycerol lipase activity"/>
    <property type="evidence" value="ECO:0007669"/>
    <property type="project" value="TreeGrafter"/>
</dbReference>
<proteinExistence type="predicted"/>
<feature type="domain" description="AB hydrolase-1" evidence="1">
    <location>
        <begin position="24"/>
        <end position="121"/>
    </location>
</feature>
<dbReference type="GO" id="GO:0046464">
    <property type="term" value="P:acylglycerol catabolic process"/>
    <property type="evidence" value="ECO:0007669"/>
    <property type="project" value="TreeGrafter"/>
</dbReference>
<dbReference type="PANTHER" id="PTHR43798">
    <property type="entry name" value="MONOACYLGLYCEROL LIPASE"/>
    <property type="match status" value="1"/>
</dbReference>
<dbReference type="RefSeq" id="WP_181470777.1">
    <property type="nucleotide sequence ID" value="NZ_JACEFG010000001.1"/>
</dbReference>
<comment type="caution">
    <text evidence="2">The sequence shown here is derived from an EMBL/GenBank/DDBJ whole genome shotgun (WGS) entry which is preliminary data.</text>
</comment>
<dbReference type="InterPro" id="IPR029058">
    <property type="entry name" value="AB_hydrolase_fold"/>
</dbReference>
<dbReference type="SUPFAM" id="SSF53474">
    <property type="entry name" value="alpha/beta-Hydrolases"/>
    <property type="match status" value="1"/>
</dbReference>
<dbReference type="AlphaFoldDB" id="A0A838CQ26"/>
<dbReference type="Proteomes" id="UP000571017">
    <property type="component" value="Unassembled WGS sequence"/>
</dbReference>
<dbReference type="EMBL" id="JACEFG010000001">
    <property type="protein sequence ID" value="MBA2173736.1"/>
    <property type="molecule type" value="Genomic_DNA"/>
</dbReference>
<sequence>MKRGRIQINEKIVEIHYITNDSKPVMILLHALGSTGASFRSLMERLSTDFSVISVDLPGHGGTDNLVEWNQHSVNEWLEDVIRSLEINNAHIAGHSIGGDVALQFAARFPDQVNSVILLDGGYLRGEAFGLSLEEEINHTVTHCRTFHFSSWKEFDKQPEADMIRSSMHENNGRIELKVDVEAAKELVGLMSNQPTQELLQQLFVPVLLLRSTKPENINPIRLREIERMEKFLKINVIDIPQATHDLPVDQPERVAEQIKKVYVNETS</sequence>
<name>A0A838CQ26_9BACI</name>
<organism evidence="2 3">
    <name type="scientific">Halobacillus locisalis</name>
    <dbReference type="NCBI Taxonomy" id="220753"/>
    <lineage>
        <taxon>Bacteria</taxon>
        <taxon>Bacillati</taxon>
        <taxon>Bacillota</taxon>
        <taxon>Bacilli</taxon>
        <taxon>Bacillales</taxon>
        <taxon>Bacillaceae</taxon>
        <taxon>Halobacillus</taxon>
    </lineage>
</organism>
<evidence type="ECO:0000313" key="3">
    <source>
        <dbReference type="Proteomes" id="UP000571017"/>
    </source>
</evidence>
<gene>
    <name evidence="2" type="ORF">H0266_02375</name>
</gene>
<dbReference type="PANTHER" id="PTHR43798:SF33">
    <property type="entry name" value="HYDROLASE, PUTATIVE (AFU_ORTHOLOGUE AFUA_2G14860)-RELATED"/>
    <property type="match status" value="1"/>
</dbReference>
<evidence type="ECO:0000259" key="1">
    <source>
        <dbReference type="Pfam" id="PF00561"/>
    </source>
</evidence>